<accession>A0A075I7Z0</accession>
<dbReference type="NCBIfam" id="NF002635">
    <property type="entry name" value="PRK02304.1-4"/>
    <property type="match status" value="1"/>
</dbReference>
<dbReference type="InterPro" id="IPR000836">
    <property type="entry name" value="PRTase_dom"/>
</dbReference>
<protein>
    <submittedName>
        <fullName evidence="4">Phosphoribosyltransferase (Apt)</fullName>
        <ecNumber evidence="4">2.4.2.7</ecNumber>
    </submittedName>
</protein>
<dbReference type="EC" id="2.4.2.7" evidence="4"/>
<dbReference type="CDD" id="cd06223">
    <property type="entry name" value="PRTases_typeI"/>
    <property type="match status" value="1"/>
</dbReference>
<keyword evidence="4" id="KW-0328">Glycosyltransferase</keyword>
<dbReference type="GO" id="GO:0006166">
    <property type="term" value="P:purine ribonucleoside salvage"/>
    <property type="evidence" value="ECO:0007669"/>
    <property type="project" value="UniProtKB-KW"/>
</dbReference>
<reference evidence="4" key="1">
    <citation type="journal article" date="2014" name="Genome Biol. Evol.">
        <title>Pangenome evidence for extensive interdomain horizontal transfer affecting lineage core and shell genes in uncultured planktonic thaumarchaeota and euryarchaeota.</title>
        <authorList>
            <person name="Deschamps P."/>
            <person name="Zivanovic Y."/>
            <person name="Moreira D."/>
            <person name="Rodriguez-Valera F."/>
            <person name="Lopez-Garcia P."/>
        </authorList>
    </citation>
    <scope>NUCLEOTIDE SEQUENCE</scope>
</reference>
<evidence type="ECO:0000256" key="2">
    <source>
        <dbReference type="ARBA" id="ARBA00022726"/>
    </source>
</evidence>
<feature type="domain" description="Phosphoribosyltransferase" evidence="3">
    <location>
        <begin position="45"/>
        <end position="166"/>
    </location>
</feature>
<organism evidence="4">
    <name type="scientific">uncultured marine group II/III euryarchaeote SAT1000_40_C12</name>
    <dbReference type="NCBI Taxonomy" id="1456580"/>
    <lineage>
        <taxon>Archaea</taxon>
        <taxon>Methanobacteriati</taxon>
        <taxon>Methanobacteriota</taxon>
        <taxon>environmental samples</taxon>
    </lineage>
</organism>
<proteinExistence type="predicted"/>
<dbReference type="InterPro" id="IPR050118">
    <property type="entry name" value="Pur/Pyrimidine_PRTase"/>
</dbReference>
<dbReference type="InterPro" id="IPR029057">
    <property type="entry name" value="PRTase-like"/>
</dbReference>
<dbReference type="SUPFAM" id="SSF53271">
    <property type="entry name" value="PRTase-like"/>
    <property type="match status" value="1"/>
</dbReference>
<dbReference type="EMBL" id="KF901273">
    <property type="protein sequence ID" value="AIF24811.1"/>
    <property type="molecule type" value="Genomic_DNA"/>
</dbReference>
<evidence type="ECO:0000256" key="1">
    <source>
        <dbReference type="ARBA" id="ARBA00022679"/>
    </source>
</evidence>
<dbReference type="GO" id="GO:0003999">
    <property type="term" value="F:adenine phosphoribosyltransferase activity"/>
    <property type="evidence" value="ECO:0007669"/>
    <property type="project" value="UniProtKB-EC"/>
</dbReference>
<keyword evidence="1 4" id="KW-0808">Transferase</keyword>
<dbReference type="InterPro" id="IPR026597">
    <property type="entry name" value="HGPRTase-like"/>
</dbReference>
<dbReference type="PANTHER" id="PTHR43864">
    <property type="entry name" value="HYPOXANTHINE/GUANINE PHOSPHORIBOSYLTRANSFERASE"/>
    <property type="match status" value="1"/>
</dbReference>
<evidence type="ECO:0000313" key="4">
    <source>
        <dbReference type="EMBL" id="AIF24811.1"/>
    </source>
</evidence>
<gene>
    <name evidence="4" type="primary">apt</name>
</gene>
<dbReference type="Gene3D" id="3.40.50.2020">
    <property type="match status" value="1"/>
</dbReference>
<keyword evidence="2" id="KW-0660">Purine salvage</keyword>
<sequence>MSPSDSLSVLQDSLRDSPIIWKGDYPYFIHPISDGIPRMDADVLRATRDLIVEMVDWSKVDLVVSIEAMGLPLLAAVGDATGKPTVVIRKRQYGMEGEVQVDVATGYSQSTTYINDIKPGERILIVDDVISTGGTLEPILATLEEMGVILQDIVIAIEKGEGRERLAKERPDWPIRTLARIDIIDGRVEILR</sequence>
<dbReference type="Pfam" id="PF00156">
    <property type="entry name" value="Pribosyltran"/>
    <property type="match status" value="1"/>
</dbReference>
<dbReference type="NCBIfam" id="NF040646">
    <property type="entry name" value="HPT_Archaea"/>
    <property type="match status" value="1"/>
</dbReference>
<dbReference type="PANTHER" id="PTHR43864:SF1">
    <property type="entry name" value="XANTHINE PHOSPHORIBOSYLTRANSFERASE"/>
    <property type="match status" value="1"/>
</dbReference>
<name>A0A075I7Z0_9EURY</name>
<dbReference type="AlphaFoldDB" id="A0A075I7Z0"/>
<evidence type="ECO:0000259" key="3">
    <source>
        <dbReference type="Pfam" id="PF00156"/>
    </source>
</evidence>